<proteinExistence type="inferred from homology"/>
<dbReference type="RefSeq" id="WP_215499367.1">
    <property type="nucleotide sequence ID" value="NZ_CP076099.1"/>
</dbReference>
<dbReference type="InterPro" id="IPR017871">
    <property type="entry name" value="ABC_transporter-like_CS"/>
</dbReference>
<dbReference type="AlphaFoldDB" id="A0AAJ5RFF9"/>
<dbReference type="PROSITE" id="PS00211">
    <property type="entry name" value="ABC_TRANSPORTER_1"/>
    <property type="match status" value="1"/>
</dbReference>
<accession>A0AAJ5RFF9</accession>
<reference evidence="7" key="1">
    <citation type="submission" date="2023-02" db="EMBL/GenBank/DDBJ databases">
        <title>Complete genome sequence of Lactobacillus curvatus CACC879 isolated from Pig feces.</title>
        <authorList>
            <person name="Park S."/>
            <person name="Park M.A."/>
            <person name="Kim D.-H."/>
            <person name="Kim Y."/>
        </authorList>
    </citation>
    <scope>NUCLEOTIDE SEQUENCE</scope>
    <source>
        <strain evidence="7">CACC879</strain>
    </source>
</reference>
<dbReference type="InterPro" id="IPR003439">
    <property type="entry name" value="ABC_transporter-like_ATP-bd"/>
</dbReference>
<dbReference type="Proteomes" id="UP001215533">
    <property type="component" value="Chromosome"/>
</dbReference>
<evidence type="ECO:0000256" key="5">
    <source>
        <dbReference type="ARBA" id="ARBA00022970"/>
    </source>
</evidence>
<keyword evidence="5" id="KW-0029">Amino-acid transport</keyword>
<evidence type="ECO:0000313" key="8">
    <source>
        <dbReference type="Proteomes" id="UP001215533"/>
    </source>
</evidence>
<comment type="similarity">
    <text evidence="1">Belongs to the ABC transporter superfamily.</text>
</comment>
<keyword evidence="4 7" id="KW-0067">ATP-binding</keyword>
<dbReference type="GO" id="GO:0016887">
    <property type="term" value="F:ATP hydrolysis activity"/>
    <property type="evidence" value="ECO:0007669"/>
    <property type="project" value="InterPro"/>
</dbReference>
<evidence type="ECO:0000256" key="3">
    <source>
        <dbReference type="ARBA" id="ARBA00022741"/>
    </source>
</evidence>
<organism evidence="7 8">
    <name type="scientific">Latilactobacillus curvatus</name>
    <name type="common">Lactobacillus curvatus</name>
    <dbReference type="NCBI Taxonomy" id="28038"/>
    <lineage>
        <taxon>Bacteria</taxon>
        <taxon>Bacillati</taxon>
        <taxon>Bacillota</taxon>
        <taxon>Bacilli</taxon>
        <taxon>Lactobacillales</taxon>
        <taxon>Lactobacillaceae</taxon>
        <taxon>Latilactobacillus</taxon>
    </lineage>
</organism>
<dbReference type="GO" id="GO:0098796">
    <property type="term" value="C:membrane protein complex"/>
    <property type="evidence" value="ECO:0007669"/>
    <property type="project" value="UniProtKB-ARBA"/>
</dbReference>
<evidence type="ECO:0000259" key="6">
    <source>
        <dbReference type="PROSITE" id="PS50893"/>
    </source>
</evidence>
<dbReference type="CDD" id="cd03255">
    <property type="entry name" value="ABC_MJ0796_LolCDE_FtsE"/>
    <property type="match status" value="1"/>
</dbReference>
<evidence type="ECO:0000313" key="7">
    <source>
        <dbReference type="EMBL" id="WDC92476.1"/>
    </source>
</evidence>
<dbReference type="InterPro" id="IPR003593">
    <property type="entry name" value="AAA+_ATPase"/>
</dbReference>
<feature type="domain" description="ABC transporter" evidence="6">
    <location>
        <begin position="2"/>
        <end position="227"/>
    </location>
</feature>
<dbReference type="PANTHER" id="PTHR42798">
    <property type="entry name" value="LIPOPROTEIN-RELEASING SYSTEM ATP-BINDING PROTEIN LOLD"/>
    <property type="match status" value="1"/>
</dbReference>
<evidence type="ECO:0000256" key="2">
    <source>
        <dbReference type="ARBA" id="ARBA00022448"/>
    </source>
</evidence>
<dbReference type="GO" id="GO:0006865">
    <property type="term" value="P:amino acid transport"/>
    <property type="evidence" value="ECO:0007669"/>
    <property type="project" value="UniProtKB-KW"/>
</dbReference>
<protein>
    <submittedName>
        <fullName evidence="7">ABC transporter ATP-binding protein</fullName>
    </submittedName>
</protein>
<dbReference type="PROSITE" id="PS50893">
    <property type="entry name" value="ABC_TRANSPORTER_2"/>
    <property type="match status" value="1"/>
</dbReference>
<evidence type="ECO:0000256" key="1">
    <source>
        <dbReference type="ARBA" id="ARBA00005417"/>
    </source>
</evidence>
<dbReference type="EMBL" id="CP117683">
    <property type="protein sequence ID" value="WDC92476.1"/>
    <property type="molecule type" value="Genomic_DNA"/>
</dbReference>
<dbReference type="GO" id="GO:0022857">
    <property type="term" value="F:transmembrane transporter activity"/>
    <property type="evidence" value="ECO:0007669"/>
    <property type="project" value="UniProtKB-ARBA"/>
</dbReference>
<gene>
    <name evidence="7" type="ORF">PSR33_02685</name>
</gene>
<dbReference type="Gene3D" id="3.40.50.300">
    <property type="entry name" value="P-loop containing nucleotide triphosphate hydrolases"/>
    <property type="match status" value="1"/>
</dbReference>
<evidence type="ECO:0000256" key="4">
    <source>
        <dbReference type="ARBA" id="ARBA00022840"/>
    </source>
</evidence>
<name>A0AAJ5RFF9_LATCU</name>
<dbReference type="SMART" id="SM00382">
    <property type="entry name" value="AAA"/>
    <property type="match status" value="1"/>
</dbReference>
<dbReference type="InterPro" id="IPR027417">
    <property type="entry name" value="P-loop_NTPase"/>
</dbReference>
<sequence>MIEITKLIKSYYRGSNQNPVLKSINLSISKGEFLSIVGKSGAGKSTLINILGLLDAEFSGQYHFLGLDIRELSDNQLSELRNTSIGFVFQNFKLIENLSVYENIVLPLLYAGKSRSTLRKVVSETLDLVDLPNLESKRPNELSGGQQQRVAIARAIIMDPEIIIADEPTGALDSKTSRDIMNIFKKINDKRKTTIIMVTHDLQLAQQTNRIITISDGAILSDTGRNS</sequence>
<dbReference type="PANTHER" id="PTHR42798:SF7">
    <property type="entry name" value="ALPHA-D-RIBOSE 1-METHYLPHOSPHONATE 5-TRIPHOSPHATE SYNTHASE SUBUNIT PHNL"/>
    <property type="match status" value="1"/>
</dbReference>
<dbReference type="SUPFAM" id="SSF52540">
    <property type="entry name" value="P-loop containing nucleoside triphosphate hydrolases"/>
    <property type="match status" value="1"/>
</dbReference>
<dbReference type="InterPro" id="IPR017911">
    <property type="entry name" value="MacB-like_ATP-bd"/>
</dbReference>
<dbReference type="GO" id="GO:0005524">
    <property type="term" value="F:ATP binding"/>
    <property type="evidence" value="ECO:0007669"/>
    <property type="project" value="UniProtKB-KW"/>
</dbReference>
<dbReference type="Pfam" id="PF00005">
    <property type="entry name" value="ABC_tran"/>
    <property type="match status" value="1"/>
</dbReference>
<keyword evidence="2" id="KW-0813">Transport</keyword>
<dbReference type="FunFam" id="3.40.50.300:FF:000032">
    <property type="entry name" value="Export ABC transporter ATP-binding protein"/>
    <property type="match status" value="1"/>
</dbReference>
<keyword evidence="3" id="KW-0547">Nucleotide-binding</keyword>